<accession>A0AAD8LAQ4</accession>
<organism evidence="2 3">
    <name type="scientific">Tagetes erecta</name>
    <name type="common">African marigold</name>
    <dbReference type="NCBI Taxonomy" id="13708"/>
    <lineage>
        <taxon>Eukaryota</taxon>
        <taxon>Viridiplantae</taxon>
        <taxon>Streptophyta</taxon>
        <taxon>Embryophyta</taxon>
        <taxon>Tracheophyta</taxon>
        <taxon>Spermatophyta</taxon>
        <taxon>Magnoliopsida</taxon>
        <taxon>eudicotyledons</taxon>
        <taxon>Gunneridae</taxon>
        <taxon>Pentapetalae</taxon>
        <taxon>asterids</taxon>
        <taxon>campanulids</taxon>
        <taxon>Asterales</taxon>
        <taxon>Asteraceae</taxon>
        <taxon>Asteroideae</taxon>
        <taxon>Heliantheae alliance</taxon>
        <taxon>Tageteae</taxon>
        <taxon>Tagetes</taxon>
    </lineage>
</organism>
<reference evidence="2" key="1">
    <citation type="journal article" date="2023" name="bioRxiv">
        <title>Improved chromosome-level genome assembly for marigold (Tagetes erecta).</title>
        <authorList>
            <person name="Jiang F."/>
            <person name="Yuan L."/>
            <person name="Wang S."/>
            <person name="Wang H."/>
            <person name="Xu D."/>
            <person name="Wang A."/>
            <person name="Fan W."/>
        </authorList>
    </citation>
    <scope>NUCLEOTIDE SEQUENCE</scope>
    <source>
        <strain evidence="2">WSJ</strain>
        <tissue evidence="2">Leaf</tissue>
    </source>
</reference>
<feature type="transmembrane region" description="Helical" evidence="1">
    <location>
        <begin position="36"/>
        <end position="59"/>
    </location>
</feature>
<keyword evidence="3" id="KW-1185">Reference proteome</keyword>
<sequence length="72" mass="8252">MKNEAYKFPPPINAVLLRFHLSITIFAQVFSSKKLFANVFALFNSVVVSFTGHTNFLFLSSNLMQPPQLRFK</sequence>
<keyword evidence="1" id="KW-1133">Transmembrane helix</keyword>
<evidence type="ECO:0000256" key="1">
    <source>
        <dbReference type="SAM" id="Phobius"/>
    </source>
</evidence>
<keyword evidence="1" id="KW-0812">Transmembrane</keyword>
<proteinExistence type="predicted"/>
<protein>
    <submittedName>
        <fullName evidence="2">Uncharacterized protein</fullName>
    </submittedName>
</protein>
<dbReference type="Proteomes" id="UP001229421">
    <property type="component" value="Unassembled WGS sequence"/>
</dbReference>
<gene>
    <name evidence="2" type="ORF">QVD17_11149</name>
</gene>
<evidence type="ECO:0000313" key="2">
    <source>
        <dbReference type="EMBL" id="KAK1434230.1"/>
    </source>
</evidence>
<evidence type="ECO:0000313" key="3">
    <source>
        <dbReference type="Proteomes" id="UP001229421"/>
    </source>
</evidence>
<comment type="caution">
    <text evidence="2">The sequence shown here is derived from an EMBL/GenBank/DDBJ whole genome shotgun (WGS) entry which is preliminary data.</text>
</comment>
<keyword evidence="1" id="KW-0472">Membrane</keyword>
<dbReference type="EMBL" id="JAUHHV010000002">
    <property type="protein sequence ID" value="KAK1434230.1"/>
    <property type="molecule type" value="Genomic_DNA"/>
</dbReference>
<dbReference type="AlphaFoldDB" id="A0AAD8LAQ4"/>
<name>A0AAD8LAQ4_TARER</name>